<feature type="compositionally biased region" description="Low complexity" evidence="1">
    <location>
        <begin position="1"/>
        <end position="15"/>
    </location>
</feature>
<gene>
    <name evidence="2" type="ORF">GPA10_12655</name>
</gene>
<reference evidence="2 3" key="1">
    <citation type="submission" date="2019-11" db="EMBL/GenBank/DDBJ databases">
        <title>Streptomyces typhae sp. nov., a novel endophytic actinomycete isolated from the root of cattail pollen (Typha angustifolia L.).</title>
        <authorList>
            <person name="Peng C."/>
        </authorList>
    </citation>
    <scope>NUCLEOTIDE SEQUENCE [LARGE SCALE GENOMIC DNA]</scope>
    <source>
        <strain evidence="3">p1417</strain>
    </source>
</reference>
<dbReference type="AlphaFoldDB" id="A0A6L6WVH9"/>
<dbReference type="RefSeq" id="WP_157165616.1">
    <property type="nucleotide sequence ID" value="NZ_WPNZ01000006.1"/>
</dbReference>
<evidence type="ECO:0000256" key="1">
    <source>
        <dbReference type="SAM" id="MobiDB-lite"/>
    </source>
</evidence>
<evidence type="ECO:0000313" key="3">
    <source>
        <dbReference type="Proteomes" id="UP000483802"/>
    </source>
</evidence>
<dbReference type="Proteomes" id="UP000483802">
    <property type="component" value="Unassembled WGS sequence"/>
</dbReference>
<keyword evidence="2" id="KW-0808">Transferase</keyword>
<evidence type="ECO:0000313" key="2">
    <source>
        <dbReference type="EMBL" id="MVO85579.1"/>
    </source>
</evidence>
<dbReference type="EMBL" id="WPNZ01000006">
    <property type="protein sequence ID" value="MVO85579.1"/>
    <property type="molecule type" value="Genomic_DNA"/>
</dbReference>
<proteinExistence type="predicted"/>
<protein>
    <submittedName>
        <fullName evidence="2">Phosphotransferase</fullName>
    </submittedName>
</protein>
<keyword evidence="3" id="KW-1185">Reference proteome</keyword>
<dbReference type="Gene3D" id="3.90.1200.10">
    <property type="match status" value="1"/>
</dbReference>
<comment type="caution">
    <text evidence="2">The sequence shown here is derived from an EMBL/GenBank/DDBJ whole genome shotgun (WGS) entry which is preliminary data.</text>
</comment>
<dbReference type="GO" id="GO:0016740">
    <property type="term" value="F:transferase activity"/>
    <property type="evidence" value="ECO:0007669"/>
    <property type="project" value="UniProtKB-KW"/>
</dbReference>
<dbReference type="InterPro" id="IPR011009">
    <property type="entry name" value="Kinase-like_dom_sf"/>
</dbReference>
<dbReference type="SUPFAM" id="SSF56112">
    <property type="entry name" value="Protein kinase-like (PK-like)"/>
    <property type="match status" value="1"/>
</dbReference>
<sequence>MADPTGPAPTGLDLPGPDPTGPDLPGPDVLDAFRLTGTPALLPGGAGNSVRVGDAVLKPDAGDPESAEWLGDVMARVREDGFRVGRPLRARSGAWSHAGWSATRFVAGAEPDHAGAPRWLETVAAGRAFHRALAGVPRPAFLDRRSDWWAVGDRVAWQEREPAVVPALREPYEMLSALAGPPPSAPPQLVHGDLTGNVLYAPGLPPAVIDFSPYWRPPAFAEAVVVGDALLWHGAGTGLLRAAVSLSGPEFLPYVARALVFRLATDSARARDLGEHRAAEVVTGARSFARAARLLGAVRPSANPFPAPSG</sequence>
<feature type="region of interest" description="Disordered" evidence="1">
    <location>
        <begin position="1"/>
        <end position="28"/>
    </location>
</feature>
<accession>A0A6L6WVH9</accession>
<organism evidence="2 3">
    <name type="scientific">Streptomyces typhae</name>
    <dbReference type="NCBI Taxonomy" id="2681492"/>
    <lineage>
        <taxon>Bacteria</taxon>
        <taxon>Bacillati</taxon>
        <taxon>Actinomycetota</taxon>
        <taxon>Actinomycetes</taxon>
        <taxon>Kitasatosporales</taxon>
        <taxon>Streptomycetaceae</taxon>
        <taxon>Streptomyces</taxon>
    </lineage>
</organism>
<feature type="compositionally biased region" description="Pro residues" evidence="1">
    <location>
        <begin position="16"/>
        <end position="25"/>
    </location>
</feature>
<name>A0A6L6WVH9_9ACTN</name>